<feature type="region of interest" description="Disordered" evidence="1">
    <location>
        <begin position="22"/>
        <end position="41"/>
    </location>
</feature>
<keyword evidence="3" id="KW-1185">Reference proteome</keyword>
<accession>A0A1C3NTH8</accession>
<sequence length="41" mass="4399">MWRLLDDVLGIGGLPVRRNLEIATGPDGPVAGENPGAQTWR</sequence>
<protein>
    <submittedName>
        <fullName evidence="2">Uncharacterized protein</fullName>
    </submittedName>
</protein>
<dbReference type="EMBL" id="FLUV01000174">
    <property type="protein sequence ID" value="SBW17892.1"/>
    <property type="molecule type" value="Genomic_DNA"/>
</dbReference>
<dbReference type="Proteomes" id="UP000199013">
    <property type="component" value="Unassembled WGS sequence"/>
</dbReference>
<evidence type="ECO:0000313" key="3">
    <source>
        <dbReference type="Proteomes" id="UP000199013"/>
    </source>
</evidence>
<reference evidence="3" key="1">
    <citation type="submission" date="2016-02" db="EMBL/GenBank/DDBJ databases">
        <authorList>
            <person name="Wibberg D."/>
        </authorList>
    </citation>
    <scope>NUCLEOTIDE SEQUENCE [LARGE SCALE GENOMIC DNA]</scope>
</reference>
<proteinExistence type="predicted"/>
<dbReference type="AlphaFoldDB" id="A0A1C3NTH8"/>
<evidence type="ECO:0000256" key="1">
    <source>
        <dbReference type="SAM" id="MobiDB-lite"/>
    </source>
</evidence>
<organism evidence="2 3">
    <name type="scientific">Candidatus Protofrankia californiensis</name>
    <dbReference type="NCBI Taxonomy" id="1839754"/>
    <lineage>
        <taxon>Bacteria</taxon>
        <taxon>Bacillati</taxon>
        <taxon>Actinomycetota</taxon>
        <taxon>Actinomycetes</taxon>
        <taxon>Frankiales</taxon>
        <taxon>Frankiaceae</taxon>
        <taxon>Protofrankia</taxon>
    </lineage>
</organism>
<evidence type="ECO:0000313" key="2">
    <source>
        <dbReference type="EMBL" id="SBW17892.1"/>
    </source>
</evidence>
<name>A0A1C3NTH8_9ACTN</name>
<gene>
    <name evidence="2" type="ORF">FDG2_0416</name>
</gene>